<dbReference type="Proteomes" id="UP001497516">
    <property type="component" value="Chromosome 3"/>
</dbReference>
<evidence type="ECO:0000313" key="1">
    <source>
        <dbReference type="EMBL" id="CAL1378005.1"/>
    </source>
</evidence>
<organism evidence="1 2">
    <name type="scientific">Linum trigynum</name>
    <dbReference type="NCBI Taxonomy" id="586398"/>
    <lineage>
        <taxon>Eukaryota</taxon>
        <taxon>Viridiplantae</taxon>
        <taxon>Streptophyta</taxon>
        <taxon>Embryophyta</taxon>
        <taxon>Tracheophyta</taxon>
        <taxon>Spermatophyta</taxon>
        <taxon>Magnoliopsida</taxon>
        <taxon>eudicotyledons</taxon>
        <taxon>Gunneridae</taxon>
        <taxon>Pentapetalae</taxon>
        <taxon>rosids</taxon>
        <taxon>fabids</taxon>
        <taxon>Malpighiales</taxon>
        <taxon>Linaceae</taxon>
        <taxon>Linum</taxon>
    </lineage>
</organism>
<evidence type="ECO:0000313" key="2">
    <source>
        <dbReference type="Proteomes" id="UP001497516"/>
    </source>
</evidence>
<gene>
    <name evidence="1" type="ORF">LTRI10_LOCUS19613</name>
</gene>
<protein>
    <submittedName>
        <fullName evidence="1">Uncharacterized protein</fullName>
    </submittedName>
</protein>
<dbReference type="AlphaFoldDB" id="A0AAV2DXF1"/>
<keyword evidence="2" id="KW-1185">Reference proteome</keyword>
<reference evidence="1 2" key="1">
    <citation type="submission" date="2024-04" db="EMBL/GenBank/DDBJ databases">
        <authorList>
            <person name="Fracassetti M."/>
        </authorList>
    </citation>
    <scope>NUCLEOTIDE SEQUENCE [LARGE SCALE GENOMIC DNA]</scope>
</reference>
<proteinExistence type="predicted"/>
<sequence>MLGPCEEIQDDPIEEIACRLALQSVLEEEERARVRKEVVEDEEESKEEFLIFSKGRYQILKKEGGGGGGVEEAIGVQTEDEVEVEEACTGPMLHVLSPPNFEEMLGKDPFAVLFARPRAHQHRSLLVNAMVVNRWYLIWFGSMRQEKPRRRGLECEHFIYFISLKGTSHLHHLSHHLLVT</sequence>
<name>A0AAV2DXF1_9ROSI</name>
<accession>A0AAV2DXF1</accession>
<dbReference type="EMBL" id="OZ034816">
    <property type="protein sequence ID" value="CAL1378005.1"/>
    <property type="molecule type" value="Genomic_DNA"/>
</dbReference>